<keyword evidence="1" id="KW-0732">Signal</keyword>
<dbReference type="RefSeq" id="XP_018388671.1">
    <property type="nucleotide sequence ID" value="XM_018524544.1"/>
</dbReference>
<dbReference type="EMBL" id="KV441473">
    <property type="protein sequence ID" value="OAG23250.1"/>
    <property type="molecule type" value="Genomic_DNA"/>
</dbReference>
<dbReference type="AlphaFoldDB" id="A0A177DVL2"/>
<sequence length="57" mass="6301">MRFSAVIGLLLTMAVGTQAGLYCQCLYSDGSHCCIAVSILRPLRRKTKLTRITGQQR</sequence>
<gene>
    <name evidence="2" type="ORF">CC77DRAFT_1018076</name>
</gene>
<keyword evidence="3" id="KW-1185">Reference proteome</keyword>
<name>A0A177DVL2_ALTAL</name>
<accession>A0A177DVL2</accession>
<proteinExistence type="predicted"/>
<evidence type="ECO:0000256" key="1">
    <source>
        <dbReference type="SAM" id="SignalP"/>
    </source>
</evidence>
<feature type="signal peptide" evidence="1">
    <location>
        <begin position="1"/>
        <end position="19"/>
    </location>
</feature>
<dbReference type="VEuPathDB" id="FungiDB:CC77DRAFT_1018076"/>
<reference evidence="2 3" key="1">
    <citation type="submission" date="2016-05" db="EMBL/GenBank/DDBJ databases">
        <title>Comparative analysis of secretome profiles of manganese(II)-oxidizing ascomycete fungi.</title>
        <authorList>
            <consortium name="DOE Joint Genome Institute"/>
            <person name="Zeiner C.A."/>
            <person name="Purvine S.O."/>
            <person name="Zink E.M."/>
            <person name="Wu S."/>
            <person name="Pasa-Tolic L."/>
            <person name="Chaput D.L."/>
            <person name="Haridas S."/>
            <person name="Grigoriev I.V."/>
            <person name="Santelli C.M."/>
            <person name="Hansel C.M."/>
        </authorList>
    </citation>
    <scope>NUCLEOTIDE SEQUENCE [LARGE SCALE GENOMIC DNA]</scope>
    <source>
        <strain evidence="2 3">SRC1lrK2f</strain>
    </source>
</reference>
<evidence type="ECO:0000313" key="3">
    <source>
        <dbReference type="Proteomes" id="UP000077248"/>
    </source>
</evidence>
<evidence type="ECO:0000313" key="2">
    <source>
        <dbReference type="EMBL" id="OAG23250.1"/>
    </source>
</evidence>
<dbReference type="KEGG" id="aalt:CC77DRAFT_1018076"/>
<feature type="chain" id="PRO_5008059885" evidence="1">
    <location>
        <begin position="20"/>
        <end position="57"/>
    </location>
</feature>
<dbReference type="Proteomes" id="UP000077248">
    <property type="component" value="Unassembled WGS sequence"/>
</dbReference>
<organism evidence="2 3">
    <name type="scientific">Alternaria alternata</name>
    <name type="common">Alternaria rot fungus</name>
    <name type="synonym">Torula alternata</name>
    <dbReference type="NCBI Taxonomy" id="5599"/>
    <lineage>
        <taxon>Eukaryota</taxon>
        <taxon>Fungi</taxon>
        <taxon>Dikarya</taxon>
        <taxon>Ascomycota</taxon>
        <taxon>Pezizomycotina</taxon>
        <taxon>Dothideomycetes</taxon>
        <taxon>Pleosporomycetidae</taxon>
        <taxon>Pleosporales</taxon>
        <taxon>Pleosporineae</taxon>
        <taxon>Pleosporaceae</taxon>
        <taxon>Alternaria</taxon>
        <taxon>Alternaria sect. Alternaria</taxon>
        <taxon>Alternaria alternata complex</taxon>
    </lineage>
</organism>
<dbReference type="GeneID" id="29110138"/>
<protein>
    <submittedName>
        <fullName evidence="2">Uncharacterized protein</fullName>
    </submittedName>
</protein>